<dbReference type="NCBIfam" id="TIGR00421">
    <property type="entry name" value="ubiX_pad"/>
    <property type="match status" value="1"/>
</dbReference>
<sequence>MRIIVGITGASGVIYGISLLEALRQLDVETHLILSQQAERLITAETAYAPEEVRSLAAYAYAAEDLHAPVASGSFPCQGMVVAPCSMKTLAGIAGGYAENLIQRAADVTLKEGRRLILMPRESPFSAVHLENMLKLARLGVIIAPPVPAFYTRPQTINDLVRFSVGRVLDLLGIEHRLFPRWGEDGAATNLRQEAKLDSGAE</sequence>
<comment type="function">
    <text evidence="7">Flavin prenyltransferase that catalyzes the synthesis of the prenylated FMN cofactor (prenyl-FMN) for 4-hydroxy-3-polyprenylbenzoic acid decarboxylase UbiD. The prenyltransferase is metal-independent and links a dimethylallyl moiety from dimethylallyl monophosphate (DMAP) to the flavin N5 and C6 atoms of FMN.</text>
</comment>
<dbReference type="OrthoDB" id="9781577at2"/>
<comment type="similarity">
    <text evidence="6 7">Belongs to the UbiX/PAD1 family.</text>
</comment>
<dbReference type="EMBL" id="RKRE01000001">
    <property type="protein sequence ID" value="RPF49746.1"/>
    <property type="molecule type" value="Genomic_DNA"/>
</dbReference>
<evidence type="ECO:0000256" key="7">
    <source>
        <dbReference type="HAMAP-Rule" id="MF_01984"/>
    </source>
</evidence>
<comment type="catalytic activity">
    <reaction evidence="5 7">
        <text>dimethylallyl phosphate + FMNH2 = prenylated FMNH2 + phosphate</text>
        <dbReference type="Rhea" id="RHEA:37743"/>
        <dbReference type="ChEBI" id="CHEBI:43474"/>
        <dbReference type="ChEBI" id="CHEBI:57618"/>
        <dbReference type="ChEBI" id="CHEBI:87467"/>
        <dbReference type="ChEBI" id="CHEBI:88052"/>
        <dbReference type="EC" id="2.5.1.129"/>
    </reaction>
</comment>
<evidence type="ECO:0000256" key="6">
    <source>
        <dbReference type="ARBA" id="ARBA00060793"/>
    </source>
</evidence>
<dbReference type="InterPro" id="IPR036551">
    <property type="entry name" value="Flavin_trans-like"/>
</dbReference>
<dbReference type="FunFam" id="3.40.50.1950:FF:000001">
    <property type="entry name" value="Flavin prenyltransferase UbiX"/>
    <property type="match status" value="1"/>
</dbReference>
<gene>
    <name evidence="7" type="primary">ubiX</name>
    <name evidence="9" type="ORF">EDD75_0566</name>
</gene>
<keyword evidence="3 7" id="KW-0288">FMN</keyword>
<comment type="caution">
    <text evidence="9">The sequence shown here is derived from an EMBL/GenBank/DDBJ whole genome shotgun (WGS) entry which is preliminary data.</text>
</comment>
<evidence type="ECO:0000256" key="4">
    <source>
        <dbReference type="ARBA" id="ARBA00022679"/>
    </source>
</evidence>
<dbReference type="Gene3D" id="3.40.50.1950">
    <property type="entry name" value="Flavin prenyltransferase-like"/>
    <property type="match status" value="1"/>
</dbReference>
<dbReference type="SUPFAM" id="SSF52507">
    <property type="entry name" value="Homo-oligomeric flavin-containing Cys decarboxylases, HFCD"/>
    <property type="match status" value="1"/>
</dbReference>
<evidence type="ECO:0000256" key="2">
    <source>
        <dbReference type="ARBA" id="ARBA00022630"/>
    </source>
</evidence>
<name>A0A3N5AWW0_9THEO</name>
<evidence type="ECO:0000313" key="9">
    <source>
        <dbReference type="EMBL" id="RPF49746.1"/>
    </source>
</evidence>
<dbReference type="HAMAP" id="MF_01984">
    <property type="entry name" value="ubiX_pad"/>
    <property type="match status" value="1"/>
</dbReference>
<proteinExistence type="inferred from homology"/>
<keyword evidence="10" id="KW-1185">Reference proteome</keyword>
<dbReference type="InterPro" id="IPR004507">
    <property type="entry name" value="UbiX-like"/>
</dbReference>
<protein>
    <recommendedName>
        <fullName evidence="7">Flavin prenyltransferase UbiX</fullName>
        <ecNumber evidence="7">2.5.1.129</ecNumber>
    </recommendedName>
</protein>
<keyword evidence="4 7" id="KW-0808">Transferase</keyword>
<evidence type="ECO:0000256" key="3">
    <source>
        <dbReference type="ARBA" id="ARBA00022643"/>
    </source>
</evidence>
<evidence type="ECO:0000259" key="8">
    <source>
        <dbReference type="Pfam" id="PF02441"/>
    </source>
</evidence>
<organism evidence="9 10">
    <name type="scientific">Thermodesulfitimonas autotrophica</name>
    <dbReference type="NCBI Taxonomy" id="1894989"/>
    <lineage>
        <taxon>Bacteria</taxon>
        <taxon>Bacillati</taxon>
        <taxon>Bacillota</taxon>
        <taxon>Clostridia</taxon>
        <taxon>Thermoanaerobacterales</taxon>
        <taxon>Thermoanaerobacteraceae</taxon>
        <taxon>Thermodesulfitimonas</taxon>
    </lineage>
</organism>
<dbReference type="Proteomes" id="UP000282654">
    <property type="component" value="Unassembled WGS sequence"/>
</dbReference>
<evidence type="ECO:0000256" key="5">
    <source>
        <dbReference type="ARBA" id="ARBA00050612"/>
    </source>
</evidence>
<dbReference type="RefSeq" id="WP_123927691.1">
    <property type="nucleotide sequence ID" value="NZ_RKRE01000001.1"/>
</dbReference>
<feature type="binding site" evidence="7">
    <location>
        <position position="35"/>
    </location>
    <ligand>
        <name>FMN</name>
        <dbReference type="ChEBI" id="CHEBI:58210"/>
    </ligand>
</feature>
<dbReference type="InterPro" id="IPR003382">
    <property type="entry name" value="Flavoprotein"/>
</dbReference>
<dbReference type="PANTHER" id="PTHR43374:SF1">
    <property type="entry name" value="FLAVIN PRENYLTRANSFERASE PAD1, MITOCHONDRIAL"/>
    <property type="match status" value="1"/>
</dbReference>
<feature type="binding site" evidence="7">
    <location>
        <position position="151"/>
    </location>
    <ligand>
        <name>dimethylallyl phosphate</name>
        <dbReference type="ChEBI" id="CHEBI:88052"/>
    </ligand>
</feature>
<evidence type="ECO:0000256" key="1">
    <source>
        <dbReference type="ARBA" id="ARBA00022602"/>
    </source>
</evidence>
<feature type="domain" description="Flavoprotein" evidence="8">
    <location>
        <begin position="1"/>
        <end position="171"/>
    </location>
</feature>
<feature type="binding site" evidence="7">
    <location>
        <begin position="86"/>
        <end position="89"/>
    </location>
    <ligand>
        <name>FMN</name>
        <dbReference type="ChEBI" id="CHEBI:58210"/>
    </ligand>
</feature>
<dbReference type="AlphaFoldDB" id="A0A3N5AWW0"/>
<feature type="binding site" evidence="7">
    <location>
        <position position="121"/>
    </location>
    <ligand>
        <name>FMN</name>
        <dbReference type="ChEBI" id="CHEBI:58210"/>
    </ligand>
</feature>
<evidence type="ECO:0000313" key="10">
    <source>
        <dbReference type="Proteomes" id="UP000282654"/>
    </source>
</evidence>
<dbReference type="GO" id="GO:0016831">
    <property type="term" value="F:carboxy-lyase activity"/>
    <property type="evidence" value="ECO:0007669"/>
    <property type="project" value="TreeGrafter"/>
</dbReference>
<feature type="binding site" evidence="7">
    <location>
        <position position="167"/>
    </location>
    <ligand>
        <name>dimethylallyl phosphate</name>
        <dbReference type="ChEBI" id="CHEBI:88052"/>
    </ligand>
</feature>
<dbReference type="GO" id="GO:0106141">
    <property type="term" value="F:flavin prenyltransferase activity"/>
    <property type="evidence" value="ECO:0007669"/>
    <property type="project" value="UniProtKB-EC"/>
</dbReference>
<dbReference type="PANTHER" id="PTHR43374">
    <property type="entry name" value="FLAVIN PRENYLTRANSFERASE"/>
    <property type="match status" value="1"/>
</dbReference>
<dbReference type="NCBIfam" id="NF004685">
    <property type="entry name" value="PRK06029.1"/>
    <property type="match status" value="1"/>
</dbReference>
<dbReference type="Pfam" id="PF02441">
    <property type="entry name" value="Flavoprotein"/>
    <property type="match status" value="1"/>
</dbReference>
<dbReference type="EC" id="2.5.1.129" evidence="7"/>
<keyword evidence="1 7" id="KW-0637">Prenyltransferase</keyword>
<comment type="caution">
    <text evidence="7">Lacks conserved residue(s) required for the propagation of feature annotation.</text>
</comment>
<feature type="binding site" evidence="7">
    <location>
        <begin position="9"/>
        <end position="11"/>
    </location>
    <ligand>
        <name>FMN</name>
        <dbReference type="ChEBI" id="CHEBI:58210"/>
    </ligand>
</feature>
<keyword evidence="2 7" id="KW-0285">Flavoprotein</keyword>
<accession>A0A3N5AWW0</accession>
<reference evidence="9 10" key="1">
    <citation type="submission" date="2018-11" db="EMBL/GenBank/DDBJ databases">
        <title>Genomic Encyclopedia of Type Strains, Phase IV (KMG-IV): sequencing the most valuable type-strain genomes for metagenomic binning, comparative biology and taxonomic classification.</title>
        <authorList>
            <person name="Goeker M."/>
        </authorList>
    </citation>
    <scope>NUCLEOTIDE SEQUENCE [LARGE SCALE GENOMIC DNA]</scope>
    <source>
        <strain evidence="9 10">DSM 102936</strain>
    </source>
</reference>